<dbReference type="Gene3D" id="3.40.630.30">
    <property type="match status" value="1"/>
</dbReference>
<dbReference type="InterPro" id="IPR016181">
    <property type="entry name" value="Acyl_CoA_acyltransferase"/>
</dbReference>
<gene>
    <name evidence="8" type="ORF">B9G39_16505</name>
</gene>
<dbReference type="GO" id="GO:0016755">
    <property type="term" value="F:aminoacyltransferase activity"/>
    <property type="evidence" value="ECO:0007669"/>
    <property type="project" value="InterPro"/>
</dbReference>
<evidence type="ECO:0000256" key="3">
    <source>
        <dbReference type="ARBA" id="ARBA00022960"/>
    </source>
</evidence>
<dbReference type="GO" id="GO:0008360">
    <property type="term" value="P:regulation of cell shape"/>
    <property type="evidence" value="ECO:0007669"/>
    <property type="project" value="UniProtKB-KW"/>
</dbReference>
<proteinExistence type="inferred from homology"/>
<feature type="domain" description="BioF2-like acetyltransferase" evidence="7">
    <location>
        <begin position="175"/>
        <end position="286"/>
    </location>
</feature>
<dbReference type="InterPro" id="IPR050644">
    <property type="entry name" value="PG_Glycine_Bridge_Synth"/>
</dbReference>
<keyword evidence="6" id="KW-0961">Cell wall biogenesis/degradation</keyword>
<evidence type="ECO:0000256" key="5">
    <source>
        <dbReference type="ARBA" id="ARBA00023315"/>
    </source>
</evidence>
<organism evidence="8 9">
    <name type="scientific">Zooshikella ganghwensis</name>
    <dbReference type="NCBI Taxonomy" id="202772"/>
    <lineage>
        <taxon>Bacteria</taxon>
        <taxon>Pseudomonadati</taxon>
        <taxon>Pseudomonadota</taxon>
        <taxon>Gammaproteobacteria</taxon>
        <taxon>Oceanospirillales</taxon>
        <taxon>Zooshikellaceae</taxon>
        <taxon>Zooshikella</taxon>
    </lineage>
</organism>
<keyword evidence="9" id="KW-1185">Reference proteome</keyword>
<dbReference type="PANTHER" id="PTHR36174:SF1">
    <property type="entry name" value="LIPID II:GLYCINE GLYCYLTRANSFERASE"/>
    <property type="match status" value="1"/>
</dbReference>
<comment type="caution">
    <text evidence="8">The sequence shown here is derived from an EMBL/GenBank/DDBJ whole genome shotgun (WGS) entry which is preliminary data.</text>
</comment>
<dbReference type="RefSeq" id="WP_094787960.1">
    <property type="nucleotide sequence ID" value="NZ_NDXW01000001.1"/>
</dbReference>
<keyword evidence="4" id="KW-0573">Peptidoglycan synthesis</keyword>
<dbReference type="NCBIfam" id="TIGR03019">
    <property type="entry name" value="pepcterm_femAB"/>
    <property type="match status" value="1"/>
</dbReference>
<dbReference type="GO" id="GO:0009252">
    <property type="term" value="P:peptidoglycan biosynthetic process"/>
    <property type="evidence" value="ECO:0007669"/>
    <property type="project" value="UniProtKB-KW"/>
</dbReference>
<evidence type="ECO:0000259" key="7">
    <source>
        <dbReference type="Pfam" id="PF13480"/>
    </source>
</evidence>
<dbReference type="InterPro" id="IPR038740">
    <property type="entry name" value="BioF2-like_GNAT_dom"/>
</dbReference>
<evidence type="ECO:0000256" key="2">
    <source>
        <dbReference type="ARBA" id="ARBA00022679"/>
    </source>
</evidence>
<dbReference type="Proteomes" id="UP000257039">
    <property type="component" value="Unassembled WGS sequence"/>
</dbReference>
<evidence type="ECO:0000313" key="8">
    <source>
        <dbReference type="EMBL" id="RDH44905.1"/>
    </source>
</evidence>
<comment type="similarity">
    <text evidence="1">Belongs to the FemABX family.</text>
</comment>
<accession>A0A4P9VN82</accession>
<dbReference type="PROSITE" id="PS51191">
    <property type="entry name" value="FEMABX"/>
    <property type="match status" value="1"/>
</dbReference>
<reference evidence="8 9" key="1">
    <citation type="submission" date="2017-04" db="EMBL/GenBank/DDBJ databases">
        <title>Draft genome sequence of Zooshikella ganghwensis VG4 isolated from Red Sea sediments.</title>
        <authorList>
            <person name="Rehman Z."/>
            <person name="Alam I."/>
            <person name="Kamau A."/>
            <person name="Bajic V."/>
            <person name="Leiknes T."/>
        </authorList>
    </citation>
    <scope>NUCLEOTIDE SEQUENCE [LARGE SCALE GENOMIC DNA]</scope>
    <source>
        <strain evidence="8 9">VG4</strain>
    </source>
</reference>
<dbReference type="EMBL" id="NDXW01000001">
    <property type="protein sequence ID" value="RDH44905.1"/>
    <property type="molecule type" value="Genomic_DNA"/>
</dbReference>
<protein>
    <submittedName>
        <fullName evidence="8">FemAB family PEP-CTERM system-associated protein</fullName>
    </submittedName>
</protein>
<dbReference type="InterPro" id="IPR017469">
    <property type="entry name" value="PEP-CTERM_FemAB-rel"/>
</dbReference>
<keyword evidence="3" id="KW-0133">Cell shape</keyword>
<name>A0A4P9VN82_9GAMM</name>
<dbReference type="AlphaFoldDB" id="A0A4P9VN82"/>
<dbReference type="Pfam" id="PF13480">
    <property type="entry name" value="Acetyltransf_6"/>
    <property type="match status" value="1"/>
</dbReference>
<sequence>MSQVVVKPLTDASINAWNHYVDHAERSTFFHRAEWKEVLKQAFGHDSHYLYAEQDGRITGILPLGQVKSWLFGNALISVPFCVYGGVVANDEGSRQALLKAACSLAEELQVDYLELRNLYQETLPEKWQRKELYVTFRKPLLATDDENLKAIPRKQRAMVRKGIKAGLSTVIEKDTHNFFYAYSSSVRNLGTPVFNQRYFDILLQAFPEHADILTVKNNDKVVASVLNFYFKDQVLPFYGGGTEHARQCAGNDFMYWELMSHALKKGAAFFDFGRSKKDTGAFSFKKNWGFTPEPLYYDYFLVKADHLPNISPNNPKYKLFIQLWSKLPLKLSQLIGPMVSKYLG</sequence>
<evidence type="ECO:0000256" key="6">
    <source>
        <dbReference type="ARBA" id="ARBA00023316"/>
    </source>
</evidence>
<dbReference type="GO" id="GO:0071555">
    <property type="term" value="P:cell wall organization"/>
    <property type="evidence" value="ECO:0007669"/>
    <property type="project" value="UniProtKB-KW"/>
</dbReference>
<dbReference type="PANTHER" id="PTHR36174">
    <property type="entry name" value="LIPID II:GLYCINE GLYCYLTRANSFERASE"/>
    <property type="match status" value="1"/>
</dbReference>
<keyword evidence="5" id="KW-0012">Acyltransferase</keyword>
<evidence type="ECO:0000256" key="4">
    <source>
        <dbReference type="ARBA" id="ARBA00022984"/>
    </source>
</evidence>
<dbReference type="SUPFAM" id="SSF55729">
    <property type="entry name" value="Acyl-CoA N-acyltransferases (Nat)"/>
    <property type="match status" value="2"/>
</dbReference>
<evidence type="ECO:0000313" key="9">
    <source>
        <dbReference type="Proteomes" id="UP000257039"/>
    </source>
</evidence>
<keyword evidence="2" id="KW-0808">Transferase</keyword>
<dbReference type="InterPro" id="IPR003447">
    <property type="entry name" value="FEMABX"/>
</dbReference>
<evidence type="ECO:0000256" key="1">
    <source>
        <dbReference type="ARBA" id="ARBA00009943"/>
    </source>
</evidence>